<dbReference type="KEGG" id="cpor:BED41_14940"/>
<evidence type="ECO:0000313" key="1">
    <source>
        <dbReference type="EMBL" id="ANZ46287.1"/>
    </source>
</evidence>
<dbReference type="RefSeq" id="WP_066748152.1">
    <property type="nucleotide sequence ID" value="NZ_CP016757.1"/>
</dbReference>
<reference evidence="1" key="1">
    <citation type="submission" date="2016-08" db="EMBL/GenBank/DDBJ databases">
        <title>Complete genome of Cloacibacillus porcorum.</title>
        <authorList>
            <person name="Looft T."/>
            <person name="Bayles D.O."/>
            <person name="Alt D.P."/>
        </authorList>
    </citation>
    <scope>NUCLEOTIDE SEQUENCE [LARGE SCALE GENOMIC DNA]</scope>
    <source>
        <strain evidence="1">CL-84</strain>
    </source>
</reference>
<dbReference type="SUPFAM" id="SSF56507">
    <property type="entry name" value="Methionine synthase activation domain-like"/>
    <property type="match status" value="1"/>
</dbReference>
<accession>A0A1B2I8M4</accession>
<protein>
    <submittedName>
        <fullName evidence="1">Uncharacterized protein</fullName>
    </submittedName>
</protein>
<gene>
    <name evidence="1" type="ORF">BED41_14940</name>
</gene>
<dbReference type="STRING" id="1197717.BED41_14940"/>
<dbReference type="Gene3D" id="3.40.109.40">
    <property type="match status" value="1"/>
</dbReference>
<organism evidence="1 2">
    <name type="scientific">Cloacibacillus porcorum</name>
    <dbReference type="NCBI Taxonomy" id="1197717"/>
    <lineage>
        <taxon>Bacteria</taxon>
        <taxon>Thermotogati</taxon>
        <taxon>Synergistota</taxon>
        <taxon>Synergistia</taxon>
        <taxon>Synergistales</taxon>
        <taxon>Synergistaceae</taxon>
        <taxon>Cloacibacillus</taxon>
    </lineage>
</organism>
<dbReference type="InterPro" id="IPR037010">
    <property type="entry name" value="VitB12-dep_Met_synth_activ_sf"/>
</dbReference>
<dbReference type="Proteomes" id="UP000093044">
    <property type="component" value="Chromosome"/>
</dbReference>
<dbReference type="GeneID" id="83059142"/>
<dbReference type="EMBL" id="CP016757">
    <property type="protein sequence ID" value="ANZ46287.1"/>
    <property type="molecule type" value="Genomic_DNA"/>
</dbReference>
<proteinExistence type="predicted"/>
<dbReference type="GO" id="GO:0008705">
    <property type="term" value="F:methionine synthase activity"/>
    <property type="evidence" value="ECO:0007669"/>
    <property type="project" value="InterPro"/>
</dbReference>
<name>A0A1B2I8M4_9BACT</name>
<sequence length="256" mass="28349">MNEMKSIKIYHSSYGENDFHISESAGIDVDLSALEKFYASMGDKHLRSLLKFIDYWKDEGYEKFFSPQAVMRVLPLETAADAFGTETLSLNDSVDKVVMAVWTIGAELEKEASEMMSSIGNLMTGFLLDVAGSIALYNMHTELITWIKENIAASDGKFINGEFYPGMGSMRQDLMERVVTLGETERMIGVSASGNSLLRPRKSQCSFTALGALEHKIEVKMERCHPCTGKKCLYYQLGGCHMMTGGSQDVPGDTGK</sequence>
<dbReference type="AlphaFoldDB" id="A0A1B2I8M4"/>
<keyword evidence="2" id="KW-1185">Reference proteome</keyword>
<dbReference type="OrthoDB" id="3779at2"/>
<evidence type="ECO:0000313" key="2">
    <source>
        <dbReference type="Proteomes" id="UP000093044"/>
    </source>
</evidence>